<protein>
    <submittedName>
        <fullName evidence="1">Uncharacterized protein</fullName>
    </submittedName>
</protein>
<dbReference type="Proteomes" id="UP000032564">
    <property type="component" value="Unassembled WGS sequence"/>
</dbReference>
<comment type="caution">
    <text evidence="1">The sequence shown here is derived from an EMBL/GenBank/DDBJ whole genome shotgun (WGS) entry which is preliminary data.</text>
</comment>
<evidence type="ECO:0000313" key="1">
    <source>
        <dbReference type="EMBL" id="KJF70110.1"/>
    </source>
</evidence>
<proteinExistence type="predicted"/>
<evidence type="ECO:0000313" key="2">
    <source>
        <dbReference type="Proteomes" id="UP000032564"/>
    </source>
</evidence>
<reference evidence="1 2" key="1">
    <citation type="submission" date="2014-12" db="EMBL/GenBank/DDBJ databases">
        <authorList>
            <person name="Kuzmanovic N."/>
            <person name="Pulawska J."/>
            <person name="Obradovic A."/>
        </authorList>
    </citation>
    <scope>NUCLEOTIDE SEQUENCE [LARGE SCALE GENOMIC DNA]</scope>
    <source>
        <strain evidence="1 2">KFB 330</strain>
    </source>
</reference>
<sequence length="119" mass="13363">MYTLALVSRRVAVPRRMLYIAYMSDEQTISNSTKSAVEKVLRDRLGQAGFSGADIRADRDSDGDPILLVDVKYAYSDKPISSKLTYGLSTEVRKALSALGETRFPHIRHHFDEQQKIAS</sequence>
<name>A0ABR5CZ49_9HYPH</name>
<keyword evidence="2" id="KW-1185">Reference proteome</keyword>
<gene>
    <name evidence="1" type="ORF">RP75_28130</name>
</gene>
<accession>A0ABR5CZ49</accession>
<dbReference type="EMBL" id="JWIT01000047">
    <property type="protein sequence ID" value="KJF70110.1"/>
    <property type="molecule type" value="Genomic_DNA"/>
</dbReference>
<organism evidence="1 2">
    <name type="scientific">Agrobacterium arsenijevicii</name>
    <dbReference type="NCBI Taxonomy" id="1585697"/>
    <lineage>
        <taxon>Bacteria</taxon>
        <taxon>Pseudomonadati</taxon>
        <taxon>Pseudomonadota</taxon>
        <taxon>Alphaproteobacteria</taxon>
        <taxon>Hyphomicrobiales</taxon>
        <taxon>Rhizobiaceae</taxon>
        <taxon>Rhizobium/Agrobacterium group</taxon>
        <taxon>Agrobacterium</taxon>
    </lineage>
</organism>